<dbReference type="RefSeq" id="WP_226836168.1">
    <property type="nucleotide sequence ID" value="NZ_JBHSKZ010000010.1"/>
</dbReference>
<sequence length="407" mass="41864">MSVVSEAVGRRVTLGYLADRYGLELDPSFATGVTVTSMADDIESVRPGGLYAPADDVDLKRLEEARARGAYAVLMPAGTLPERATADAATETGEDGSPAQVPQIPLLAGDLDDRLIGEIAADLAGTPANALAVFAVSDDDPERCERHAASVASFLHILGNPVGLISASGSKSLERDLDVQYPLGILDIQQLLSVCVEDGAAAIVFALDERTLTAEALSGVNVDVIGLDSAADSDATDSDATDMDAATSHVGRNAGGESAQGGAATNADDERTEVIAKHGADGVADNGGTDGGAGAVRGLDTSQAPTISLPKLGAGALLNSLHADRRAWAQRLSDTYGFIMDGQTHVTAREAQSDMLAAQAPAAAGDERARELSLSIAMAMAAGVRKSNIRSALRVSHELNTQEEHNA</sequence>
<evidence type="ECO:0000313" key="3">
    <source>
        <dbReference type="Proteomes" id="UP000441772"/>
    </source>
</evidence>
<feature type="region of interest" description="Disordered" evidence="1">
    <location>
        <begin position="233"/>
        <end position="268"/>
    </location>
</feature>
<keyword evidence="3" id="KW-1185">Reference proteome</keyword>
<gene>
    <name evidence="2" type="ORF">F7D09_1692</name>
</gene>
<evidence type="ECO:0000313" key="2">
    <source>
        <dbReference type="EMBL" id="KAB7789802.1"/>
    </source>
</evidence>
<accession>A0A6I1GGJ2</accession>
<protein>
    <submittedName>
        <fullName evidence="2">UDP-N-acetylmuramyl peptide synthase</fullName>
    </submittedName>
</protein>
<dbReference type="AlphaFoldDB" id="A0A6I1GGJ2"/>
<comment type="caution">
    <text evidence="2">The sequence shown here is derived from an EMBL/GenBank/DDBJ whole genome shotgun (WGS) entry which is preliminary data.</text>
</comment>
<dbReference type="EMBL" id="WBVT01000031">
    <property type="protein sequence ID" value="KAB7789802.1"/>
    <property type="molecule type" value="Genomic_DNA"/>
</dbReference>
<dbReference type="Proteomes" id="UP000441772">
    <property type="component" value="Unassembled WGS sequence"/>
</dbReference>
<reference evidence="2 3" key="1">
    <citation type="submission" date="2019-09" db="EMBL/GenBank/DDBJ databases">
        <title>Characterization of the phylogenetic diversity of two novel species belonging to the genus Bifidobacterium: Bifidobacterium cebidarum sp. nov. and Bifidobacterium leontopitheci sp. nov.</title>
        <authorList>
            <person name="Lugli G.A."/>
            <person name="Duranti S."/>
            <person name="Milani C."/>
            <person name="Turroni F."/>
            <person name="Ventura M."/>
        </authorList>
    </citation>
    <scope>NUCLEOTIDE SEQUENCE [LARGE SCALE GENOMIC DNA]</scope>
    <source>
        <strain evidence="2 3">LMG 31471</strain>
    </source>
</reference>
<evidence type="ECO:0000256" key="1">
    <source>
        <dbReference type="SAM" id="MobiDB-lite"/>
    </source>
</evidence>
<name>A0A6I1GGJ2_9BIFI</name>
<organism evidence="2 3">
    <name type="scientific">Bifidobacterium leontopitheci</name>
    <dbReference type="NCBI Taxonomy" id="2650774"/>
    <lineage>
        <taxon>Bacteria</taxon>
        <taxon>Bacillati</taxon>
        <taxon>Actinomycetota</taxon>
        <taxon>Actinomycetes</taxon>
        <taxon>Bifidobacteriales</taxon>
        <taxon>Bifidobacteriaceae</taxon>
        <taxon>Bifidobacterium</taxon>
    </lineage>
</organism>
<proteinExistence type="predicted"/>